<dbReference type="Proteomes" id="UP001627408">
    <property type="component" value="Unassembled WGS sequence"/>
</dbReference>
<sequence>MFNRRHMMLGAVLVLAGCAGETTPVQTGPNPYTVSSVSVQLAENATIKGRVTDEALRDSIIASVEQTSTALARDVQGGPTKARAVVVVTDMRLRDAGARTFGGVNGIVGQMTIVGTNGKPLKDPVWVNFSGQAKNSQIAVNALPLGMLINAARNSADQESGEDVKSLIAGFSSLIATKL</sequence>
<comment type="caution">
    <text evidence="1">The sequence shown here is derived from an EMBL/GenBank/DDBJ whole genome shotgun (WGS) entry which is preliminary data.</text>
</comment>
<accession>A0ABW8UWH6</accession>
<proteinExistence type="predicted"/>
<evidence type="ECO:0000313" key="2">
    <source>
        <dbReference type="Proteomes" id="UP001627408"/>
    </source>
</evidence>
<gene>
    <name evidence="1" type="ORF">ACERZ8_08965</name>
</gene>
<evidence type="ECO:0008006" key="3">
    <source>
        <dbReference type="Google" id="ProtNLM"/>
    </source>
</evidence>
<protein>
    <recommendedName>
        <fullName evidence="3">DUF4410 domain-containing protein</fullName>
    </recommendedName>
</protein>
<dbReference type="PROSITE" id="PS51257">
    <property type="entry name" value="PROKAR_LIPOPROTEIN"/>
    <property type="match status" value="1"/>
</dbReference>
<evidence type="ECO:0000313" key="1">
    <source>
        <dbReference type="EMBL" id="MFL4469989.1"/>
    </source>
</evidence>
<name>A0ABW8UWH6_9RHOB</name>
<dbReference type="RefSeq" id="WP_407591876.1">
    <property type="nucleotide sequence ID" value="NZ_JBHDIY010000002.1"/>
</dbReference>
<organism evidence="1 2">
    <name type="scientific">Tateyamaria armeniaca</name>
    <dbReference type="NCBI Taxonomy" id="2518930"/>
    <lineage>
        <taxon>Bacteria</taxon>
        <taxon>Pseudomonadati</taxon>
        <taxon>Pseudomonadota</taxon>
        <taxon>Alphaproteobacteria</taxon>
        <taxon>Rhodobacterales</taxon>
        <taxon>Roseobacteraceae</taxon>
        <taxon>Tateyamaria</taxon>
    </lineage>
</organism>
<reference evidence="1 2" key="1">
    <citation type="submission" date="2024-08" db="EMBL/GenBank/DDBJ databases">
        <title>Tateyamaria sp. nov., isolated from marine algae.</title>
        <authorList>
            <person name="Choi B.J."/>
            <person name="Kim J.M."/>
            <person name="Lee J.K."/>
            <person name="Choi D.G."/>
            <person name="Bayburt H."/>
            <person name="Baek J.H."/>
            <person name="Han D.M."/>
            <person name="Jeon C.O."/>
        </authorList>
    </citation>
    <scope>NUCLEOTIDE SEQUENCE [LARGE SCALE GENOMIC DNA]</scope>
    <source>
        <strain evidence="1 2">KMU-156</strain>
    </source>
</reference>
<keyword evidence="2" id="KW-1185">Reference proteome</keyword>
<dbReference type="EMBL" id="JBHDIY010000002">
    <property type="protein sequence ID" value="MFL4469989.1"/>
    <property type="molecule type" value="Genomic_DNA"/>
</dbReference>